<feature type="active site" description="Charge relay system" evidence="1">
    <location>
        <position position="187"/>
    </location>
</feature>
<accession>A0A0R1U928</accession>
<protein>
    <recommendedName>
        <fullName evidence="3">Serine aminopeptidase S33 domain-containing protein</fullName>
    </recommendedName>
</protein>
<dbReference type="EMBL" id="AZFJ01000045">
    <property type="protein sequence ID" value="KRL86331.1"/>
    <property type="molecule type" value="Genomic_DNA"/>
</dbReference>
<keyword evidence="5" id="KW-1185">Reference proteome</keyword>
<dbReference type="RefSeq" id="WP_054650335.1">
    <property type="nucleotide sequence ID" value="NZ_AZFJ01000045.1"/>
</dbReference>
<proteinExistence type="predicted"/>
<dbReference type="OrthoDB" id="9800213at2"/>
<dbReference type="GO" id="GO:0052689">
    <property type="term" value="F:carboxylic ester hydrolase activity"/>
    <property type="evidence" value="ECO:0007669"/>
    <property type="project" value="InterPro"/>
</dbReference>
<evidence type="ECO:0000313" key="5">
    <source>
        <dbReference type="Proteomes" id="UP000051922"/>
    </source>
</evidence>
<evidence type="ECO:0000313" key="4">
    <source>
        <dbReference type="EMBL" id="KRL86331.1"/>
    </source>
</evidence>
<organism evidence="4 5">
    <name type="scientific">Lacticaseibacillus pantheris DSM 15945 = JCM 12539 = NBRC 106106</name>
    <dbReference type="NCBI Taxonomy" id="1423783"/>
    <lineage>
        <taxon>Bacteria</taxon>
        <taxon>Bacillati</taxon>
        <taxon>Bacillota</taxon>
        <taxon>Bacilli</taxon>
        <taxon>Lactobacillales</taxon>
        <taxon>Lactobacillaceae</taxon>
        <taxon>Lacticaseibacillus</taxon>
    </lineage>
</organism>
<reference evidence="4 5" key="1">
    <citation type="journal article" date="2015" name="Genome Announc.">
        <title>Expanding the biotechnology potential of lactobacilli through comparative genomics of 213 strains and associated genera.</title>
        <authorList>
            <person name="Sun Z."/>
            <person name="Harris H.M."/>
            <person name="McCann A."/>
            <person name="Guo C."/>
            <person name="Argimon S."/>
            <person name="Zhang W."/>
            <person name="Yang X."/>
            <person name="Jeffery I.B."/>
            <person name="Cooney J.C."/>
            <person name="Kagawa T.F."/>
            <person name="Liu W."/>
            <person name="Song Y."/>
            <person name="Salvetti E."/>
            <person name="Wrobel A."/>
            <person name="Rasinkangas P."/>
            <person name="Parkhill J."/>
            <person name="Rea M.C."/>
            <person name="O'Sullivan O."/>
            <person name="Ritari J."/>
            <person name="Douillard F.P."/>
            <person name="Paul Ross R."/>
            <person name="Yang R."/>
            <person name="Briner A.E."/>
            <person name="Felis G.E."/>
            <person name="de Vos W.M."/>
            <person name="Barrangou R."/>
            <person name="Klaenhammer T.R."/>
            <person name="Caufield P.W."/>
            <person name="Cui Y."/>
            <person name="Zhang H."/>
            <person name="O'Toole P.W."/>
        </authorList>
    </citation>
    <scope>NUCLEOTIDE SEQUENCE [LARGE SCALE GENOMIC DNA]</scope>
    <source>
        <strain evidence="4 5">DSM 15945</strain>
    </source>
</reference>
<sequence>MLNYPEPIILPGRPDLPGVVLFHSFTGSSRDMRLLARDLNAAGYAVSAPIFSGHAEKTPLGPLNYHPADWWREAQAAITAMQRNHHYVAAFGLSMGGNFALRALETMPNVIGGGAFATPLVDGSPYFARTVHGYVDYIERESGQRADGDVTSAIDAQRQALRHFAHATIEAAGSVHVPVFFAQGGQDSVITPGTALKSLHLFRHAPASLVWYPQADHILTADPRSQVQLGRDVLGFLGRL</sequence>
<dbReference type="Pfam" id="PF12146">
    <property type="entry name" value="Hydrolase_4"/>
    <property type="match status" value="1"/>
</dbReference>
<dbReference type="STRING" id="1423783.FC50_GL000850"/>
<evidence type="ECO:0000256" key="1">
    <source>
        <dbReference type="PIRSR" id="PIRSR017388-1"/>
    </source>
</evidence>
<dbReference type="InterPro" id="IPR022742">
    <property type="entry name" value="Hydrolase_4"/>
</dbReference>
<evidence type="ECO:0000259" key="3">
    <source>
        <dbReference type="Pfam" id="PF12146"/>
    </source>
</evidence>
<dbReference type="Proteomes" id="UP000051922">
    <property type="component" value="Unassembled WGS sequence"/>
</dbReference>
<evidence type="ECO:0000256" key="2">
    <source>
        <dbReference type="PIRSR" id="PIRSR017388-2"/>
    </source>
</evidence>
<dbReference type="SUPFAM" id="SSF53474">
    <property type="entry name" value="alpha/beta-Hydrolases"/>
    <property type="match status" value="1"/>
</dbReference>
<name>A0A0R1U928_9LACO</name>
<dbReference type="AlphaFoldDB" id="A0A0R1U928"/>
<comment type="caution">
    <text evidence="4">The sequence shown here is derived from an EMBL/GenBank/DDBJ whole genome shotgun (WGS) entry which is preliminary data.</text>
</comment>
<dbReference type="InterPro" id="IPR012354">
    <property type="entry name" value="Esterase_lipase"/>
</dbReference>
<dbReference type="PATRIC" id="fig|1423783.4.peg.877"/>
<feature type="binding site" evidence="2">
    <location>
        <position position="95"/>
    </location>
    <ligand>
        <name>substrate</name>
    </ligand>
</feature>
<feature type="binding site" evidence="2">
    <location>
        <position position="25"/>
    </location>
    <ligand>
        <name>substrate</name>
    </ligand>
</feature>
<feature type="active site" description="Nucleophile" evidence="1">
    <location>
        <position position="94"/>
    </location>
</feature>
<dbReference type="PIRSF" id="PIRSF017388">
    <property type="entry name" value="Esterase_lipase"/>
    <property type="match status" value="1"/>
</dbReference>
<feature type="active site" description="Charge relay system" evidence="1">
    <location>
        <position position="217"/>
    </location>
</feature>
<dbReference type="Gene3D" id="3.40.50.1820">
    <property type="entry name" value="alpha/beta hydrolase"/>
    <property type="match status" value="1"/>
</dbReference>
<feature type="domain" description="Serine aminopeptidase S33" evidence="3">
    <location>
        <begin position="19"/>
        <end position="129"/>
    </location>
</feature>
<gene>
    <name evidence="4" type="ORF">FC50_GL000850</name>
</gene>
<dbReference type="InterPro" id="IPR029058">
    <property type="entry name" value="AB_hydrolase_fold"/>
</dbReference>